<evidence type="ECO:0000256" key="4">
    <source>
        <dbReference type="ARBA" id="ARBA00022927"/>
    </source>
</evidence>
<evidence type="ECO:0000313" key="9">
    <source>
        <dbReference type="Proteomes" id="UP000265520"/>
    </source>
</evidence>
<dbReference type="AlphaFoldDB" id="A0A392MBG2"/>
<evidence type="ECO:0000256" key="2">
    <source>
        <dbReference type="ARBA" id="ARBA00022448"/>
    </source>
</evidence>
<dbReference type="GO" id="GO:0006406">
    <property type="term" value="P:mRNA export from nucleus"/>
    <property type="evidence" value="ECO:0007669"/>
    <property type="project" value="TreeGrafter"/>
</dbReference>
<dbReference type="GO" id="GO:0000973">
    <property type="term" value="P:post-transcriptional tethering of RNA polymerase II gene DNA at nuclear periphery"/>
    <property type="evidence" value="ECO:0007669"/>
    <property type="project" value="TreeGrafter"/>
</dbReference>
<dbReference type="PANTHER" id="PTHR13003">
    <property type="entry name" value="NUP107-RELATED"/>
    <property type="match status" value="1"/>
</dbReference>
<dbReference type="PANTHER" id="PTHR13003:SF2">
    <property type="entry name" value="NUCLEAR PORE COMPLEX PROTEIN NUP107"/>
    <property type="match status" value="1"/>
</dbReference>
<gene>
    <name evidence="8" type="ORF">A2U01_0004969</name>
</gene>
<comment type="subcellular location">
    <subcellularLocation>
        <location evidence="1">Nucleus</location>
        <location evidence="1">Nuclear pore complex</location>
    </subcellularLocation>
</comment>
<keyword evidence="7" id="KW-0539">Nucleus</keyword>
<dbReference type="FunFam" id="1.20.190.50:FF:000006">
    <property type="entry name" value="Nuclear pore complex protein"/>
    <property type="match status" value="1"/>
</dbReference>
<dbReference type="GO" id="GO:0017056">
    <property type="term" value="F:structural constituent of nuclear pore"/>
    <property type="evidence" value="ECO:0007669"/>
    <property type="project" value="InterPro"/>
</dbReference>
<keyword evidence="9" id="KW-1185">Reference proteome</keyword>
<dbReference type="Proteomes" id="UP000265520">
    <property type="component" value="Unassembled WGS sequence"/>
</dbReference>
<evidence type="ECO:0000256" key="7">
    <source>
        <dbReference type="ARBA" id="ARBA00023242"/>
    </source>
</evidence>
<keyword evidence="4" id="KW-0653">Protein transport</keyword>
<protein>
    <submittedName>
        <fullName evidence="8">Nuclear pore complex protein Nup107-like</fullName>
    </submittedName>
</protein>
<evidence type="ECO:0000256" key="3">
    <source>
        <dbReference type="ARBA" id="ARBA00022816"/>
    </source>
</evidence>
<reference evidence="8 9" key="1">
    <citation type="journal article" date="2018" name="Front. Plant Sci.">
        <title>Red Clover (Trifolium pratense) and Zigzag Clover (T. medium) - A Picture of Genomic Similarities and Differences.</title>
        <authorList>
            <person name="Dluhosova J."/>
            <person name="Istvanek J."/>
            <person name="Nedelnik J."/>
            <person name="Repkova J."/>
        </authorList>
    </citation>
    <scope>NUCLEOTIDE SEQUENCE [LARGE SCALE GENOMIC DNA]</scope>
    <source>
        <strain evidence="9">cv. 10/8</strain>
        <tissue evidence="8">Leaf</tissue>
    </source>
</reference>
<keyword evidence="2" id="KW-0813">Transport</keyword>
<evidence type="ECO:0000256" key="5">
    <source>
        <dbReference type="ARBA" id="ARBA00023010"/>
    </source>
</evidence>
<keyword evidence="6" id="KW-0906">Nuclear pore complex</keyword>
<name>A0A392MBG2_9FABA</name>
<proteinExistence type="predicted"/>
<keyword evidence="5" id="KW-0811">Translocation</keyword>
<evidence type="ECO:0000313" key="8">
    <source>
        <dbReference type="EMBL" id="MCH84138.1"/>
    </source>
</evidence>
<dbReference type="GO" id="GO:0006606">
    <property type="term" value="P:protein import into nucleus"/>
    <property type="evidence" value="ECO:0007669"/>
    <property type="project" value="TreeGrafter"/>
</dbReference>
<sequence>VLLRSREVKIGKYDNLSDVAEQHRLQSLEKAKVIQWLCFTPPSTITNVKDVSKKLLLQALEHSNVLFREFALISMWRVPAMPIGAHTALGFLAEPLKQLAETLETSEDHNVFEDLREVEEWREYYSCDATYRNWLKIELENAEVPVSELSLEEKERAISAAKETLTASLSLLERRETQWLASTDNIYESAEPVFLELHATAMLCLPSGDCLCPDATVCTTLMSALYASVGDEVVSNRQLMLIA</sequence>
<accession>A0A392MBG2</accession>
<dbReference type="InterPro" id="IPR007252">
    <property type="entry name" value="Nup84/Nup107"/>
</dbReference>
<feature type="non-terminal residue" evidence="8">
    <location>
        <position position="1"/>
    </location>
</feature>
<dbReference type="GO" id="GO:0031080">
    <property type="term" value="C:nuclear pore outer ring"/>
    <property type="evidence" value="ECO:0007669"/>
    <property type="project" value="TreeGrafter"/>
</dbReference>
<comment type="caution">
    <text evidence="8">The sequence shown here is derived from an EMBL/GenBank/DDBJ whole genome shotgun (WGS) entry which is preliminary data.</text>
</comment>
<dbReference type="Gene3D" id="1.20.190.50">
    <property type="match status" value="1"/>
</dbReference>
<evidence type="ECO:0000256" key="6">
    <source>
        <dbReference type="ARBA" id="ARBA00023132"/>
    </source>
</evidence>
<keyword evidence="3" id="KW-0509">mRNA transport</keyword>
<dbReference type="EMBL" id="LXQA010006321">
    <property type="protein sequence ID" value="MCH84138.1"/>
    <property type="molecule type" value="Genomic_DNA"/>
</dbReference>
<evidence type="ECO:0000256" key="1">
    <source>
        <dbReference type="ARBA" id="ARBA00004567"/>
    </source>
</evidence>
<organism evidence="8 9">
    <name type="scientific">Trifolium medium</name>
    <dbReference type="NCBI Taxonomy" id="97028"/>
    <lineage>
        <taxon>Eukaryota</taxon>
        <taxon>Viridiplantae</taxon>
        <taxon>Streptophyta</taxon>
        <taxon>Embryophyta</taxon>
        <taxon>Tracheophyta</taxon>
        <taxon>Spermatophyta</taxon>
        <taxon>Magnoliopsida</taxon>
        <taxon>eudicotyledons</taxon>
        <taxon>Gunneridae</taxon>
        <taxon>Pentapetalae</taxon>
        <taxon>rosids</taxon>
        <taxon>fabids</taxon>
        <taxon>Fabales</taxon>
        <taxon>Fabaceae</taxon>
        <taxon>Papilionoideae</taxon>
        <taxon>50 kb inversion clade</taxon>
        <taxon>NPAAA clade</taxon>
        <taxon>Hologalegina</taxon>
        <taxon>IRL clade</taxon>
        <taxon>Trifolieae</taxon>
        <taxon>Trifolium</taxon>
    </lineage>
</organism>